<accession>A0A6M3K196</accession>
<dbReference type="AlphaFoldDB" id="A0A6M3K196"/>
<name>A0A6M3K196_9ZZZZ</name>
<sequence>MPVVRNQFTKGMVKDMYAYGVTAYEQLPSVHDKVFEVIGSTTAYEQETQVLDAGELVEKPEHEPIVYENAMEGYTIYGKNRTYGKGIEFSMELVEDMPPEKIANIVRYYAALWAKRLVQKKEEFAAGFFNYGGYTAGHDTFNAKITGVTPSDAPTALCYDGKPFFNLSGNNRPLYPGGTASYYNALALDLNTTNLETAYTLFTSTNNVDSRGKKIMQQPDALIIPSGLKFTAMKLLNSTNVVGSANNDVNTVQNIVSNLIEWQYLTDTDAWFLAKLKQGLKFHNRKPLTYDFWQDEDTGGYKAKVIARFGAYVYDWRSWVGSNLSTS</sequence>
<evidence type="ECO:0000313" key="1">
    <source>
        <dbReference type="EMBL" id="QJA74697.1"/>
    </source>
</evidence>
<organism evidence="1">
    <name type="scientific">viral metagenome</name>
    <dbReference type="NCBI Taxonomy" id="1070528"/>
    <lineage>
        <taxon>unclassified sequences</taxon>
        <taxon>metagenomes</taxon>
        <taxon>organismal metagenomes</taxon>
    </lineage>
</organism>
<protein>
    <submittedName>
        <fullName evidence="1">Putative capsid protein</fullName>
    </submittedName>
</protein>
<gene>
    <name evidence="1" type="ORF">MM415A01948_0006</name>
</gene>
<dbReference type="EMBL" id="MT142115">
    <property type="protein sequence ID" value="QJA74697.1"/>
    <property type="molecule type" value="Genomic_DNA"/>
</dbReference>
<proteinExistence type="predicted"/>
<dbReference type="Pfam" id="PF25209">
    <property type="entry name" value="Phage_capsid_4"/>
    <property type="match status" value="1"/>
</dbReference>
<reference evidence="1" key="1">
    <citation type="submission" date="2020-03" db="EMBL/GenBank/DDBJ databases">
        <title>The deep terrestrial virosphere.</title>
        <authorList>
            <person name="Holmfeldt K."/>
            <person name="Nilsson E."/>
            <person name="Simone D."/>
            <person name="Lopez-Fernandez M."/>
            <person name="Wu X."/>
            <person name="de Brujin I."/>
            <person name="Lundin D."/>
            <person name="Andersson A."/>
            <person name="Bertilsson S."/>
            <person name="Dopson M."/>
        </authorList>
    </citation>
    <scope>NUCLEOTIDE SEQUENCE</scope>
    <source>
        <strain evidence="1">MM415A01948</strain>
    </source>
</reference>